<evidence type="ECO:0000259" key="8">
    <source>
        <dbReference type="Pfam" id="PF00662"/>
    </source>
</evidence>
<dbReference type="PANTHER" id="PTHR42829:SF2">
    <property type="entry name" value="NADH-UBIQUINONE OXIDOREDUCTASE CHAIN 5"/>
    <property type="match status" value="1"/>
</dbReference>
<feature type="transmembrane region" description="Helical" evidence="6">
    <location>
        <begin position="314"/>
        <end position="335"/>
    </location>
</feature>
<dbReference type="PRINTS" id="PR01435">
    <property type="entry name" value="NPOXDRDTASE5"/>
</dbReference>
<dbReference type="InterPro" id="IPR003945">
    <property type="entry name" value="NU5C-like"/>
</dbReference>
<protein>
    <submittedName>
        <fullName evidence="9">NADH-quinone oxidoreductase subunit L</fullName>
    </submittedName>
</protein>
<name>A0A9E7AJY4_9ACTO</name>
<evidence type="ECO:0000256" key="1">
    <source>
        <dbReference type="ARBA" id="ARBA00004127"/>
    </source>
</evidence>
<feature type="transmembrane region" description="Helical" evidence="6">
    <location>
        <begin position="243"/>
        <end position="263"/>
    </location>
</feature>
<dbReference type="Gene3D" id="1.20.5.2700">
    <property type="match status" value="1"/>
</dbReference>
<feature type="transmembrane region" description="Helical" evidence="6">
    <location>
        <begin position="503"/>
        <end position="522"/>
    </location>
</feature>
<dbReference type="NCBIfam" id="TIGR01974">
    <property type="entry name" value="NDH_I_L"/>
    <property type="match status" value="1"/>
</dbReference>
<dbReference type="PRINTS" id="PR01434">
    <property type="entry name" value="NADHDHGNASE5"/>
</dbReference>
<keyword evidence="2 5" id="KW-0812">Transmembrane</keyword>
<evidence type="ECO:0000313" key="9">
    <source>
        <dbReference type="EMBL" id="UQF80034.1"/>
    </source>
</evidence>
<reference evidence="9" key="1">
    <citation type="submission" date="2022-05" db="EMBL/GenBank/DDBJ databases">
        <title>Using nanopore sequencing to obtain complete genomes from saliva samples.</title>
        <authorList>
            <person name="Baker J.L."/>
        </authorList>
    </citation>
    <scope>NUCLEOTIDE SEQUENCE</scope>
    <source>
        <strain evidence="9">JCVI-JB-Ag32</strain>
    </source>
</reference>
<keyword evidence="4 6" id="KW-0472">Membrane</keyword>
<feature type="transmembrane region" description="Helical" evidence="6">
    <location>
        <begin position="648"/>
        <end position="666"/>
    </location>
</feature>
<dbReference type="GO" id="GO:0042773">
    <property type="term" value="P:ATP synthesis coupled electron transport"/>
    <property type="evidence" value="ECO:0007669"/>
    <property type="project" value="InterPro"/>
</dbReference>
<dbReference type="GO" id="GO:0003954">
    <property type="term" value="F:NADH dehydrogenase activity"/>
    <property type="evidence" value="ECO:0007669"/>
    <property type="project" value="TreeGrafter"/>
</dbReference>
<dbReference type="KEGG" id="agh:M3I41_01795"/>
<feature type="transmembrane region" description="Helical" evidence="6">
    <location>
        <begin position="411"/>
        <end position="431"/>
    </location>
</feature>
<dbReference type="Pfam" id="PF00662">
    <property type="entry name" value="Proton_antipo_N"/>
    <property type="match status" value="1"/>
</dbReference>
<sequence>MNFTPLAVQASSQGALAVPATGLLAYAWLLVAVPAASAALLLLLGRRSDKWGHWLALAAAGFDACFGLTLIWKLLSLPASQRVTDHHLWRWFSAGKWELDLGIRVDPLSLTFVGLVTFVGFLIHVYSVAYMSHDRDRRRFFAYLNLFVAAMLTLVLGNSYLALFVGWEGVGLASYLLIGFWNTADADAPDAVKATSAKNAVAAKKAFVMNRVGDMGLLAAMMAMMSVVGSVDFDAVLPAATTGAVSTGWLTVIGLFLLVAACGKSAQFPLQAWLGDAMAGPTPVSALIHAATMVTAGVYLMVRSGAIYQGAPDAQLAVAIIGAITLLFGAIVGCAKDDMKKVLAASTMSQIGYMMLGAGLGPIGYAFAIFHLLTHGFFKAQLFLGAGSVMHAMSDQVNMRRFGNLRTAMKITWITMGIGWIAILGLPPFSGFFSKDKIIEAAFVGEGVRPWILGSIALIGAGITAFYMSRLFFMIFHGKARWTTEADLEGPVHPHESSPWMTVPMIILSVFSVGLGGALSYGNAFTNWLTPVVGHHEHGEPVVAAPVIMAATLILVVAGVALAWVMYVRRPVATVVQPSNVLVEAARHDLYQDNLNEAVAMRPGKALADGADRSDRYVIDGVIAALVATVKGSGKAVTAAQNGYARSYAAYMLVGVVALLIALVAAQI</sequence>
<keyword evidence="3 6" id="KW-1133">Transmembrane helix</keyword>
<dbReference type="EMBL" id="CP097095">
    <property type="protein sequence ID" value="UQF80034.1"/>
    <property type="molecule type" value="Genomic_DNA"/>
</dbReference>
<feature type="transmembrane region" description="Helical" evidence="6">
    <location>
        <begin position="284"/>
        <end position="302"/>
    </location>
</feature>
<feature type="transmembrane region" description="Helical" evidence="6">
    <location>
        <begin position="27"/>
        <end position="44"/>
    </location>
</feature>
<proteinExistence type="predicted"/>
<dbReference type="InterPro" id="IPR001516">
    <property type="entry name" value="Proton_antipo_N"/>
</dbReference>
<feature type="transmembrane region" description="Helical" evidence="6">
    <location>
        <begin position="51"/>
        <end position="72"/>
    </location>
</feature>
<dbReference type="PANTHER" id="PTHR42829">
    <property type="entry name" value="NADH-UBIQUINONE OXIDOREDUCTASE CHAIN 5"/>
    <property type="match status" value="1"/>
</dbReference>
<evidence type="ECO:0000256" key="4">
    <source>
        <dbReference type="ARBA" id="ARBA00023136"/>
    </source>
</evidence>
<dbReference type="InterPro" id="IPR018393">
    <property type="entry name" value="NADHpl_OxRdtase_5_subgr"/>
</dbReference>
<evidence type="ECO:0000256" key="2">
    <source>
        <dbReference type="ARBA" id="ARBA00022692"/>
    </source>
</evidence>
<evidence type="ECO:0000256" key="6">
    <source>
        <dbReference type="SAM" id="Phobius"/>
    </source>
</evidence>
<feature type="transmembrane region" description="Helical" evidence="6">
    <location>
        <begin position="342"/>
        <end position="363"/>
    </location>
</feature>
<evidence type="ECO:0000259" key="7">
    <source>
        <dbReference type="Pfam" id="PF00361"/>
    </source>
</evidence>
<dbReference type="AlphaFoldDB" id="A0A9E7AJY4"/>
<comment type="subcellular location">
    <subcellularLocation>
        <location evidence="1">Endomembrane system</location>
        <topology evidence="1">Multi-pass membrane protein</topology>
    </subcellularLocation>
    <subcellularLocation>
        <location evidence="5">Membrane</location>
        <topology evidence="5">Multi-pass membrane protein</topology>
    </subcellularLocation>
</comment>
<accession>A0A9E7AJY4</accession>
<evidence type="ECO:0000256" key="3">
    <source>
        <dbReference type="ARBA" id="ARBA00022989"/>
    </source>
</evidence>
<dbReference type="InterPro" id="IPR001750">
    <property type="entry name" value="ND/Mrp_TM"/>
</dbReference>
<evidence type="ECO:0000313" key="10">
    <source>
        <dbReference type="Proteomes" id="UP000830236"/>
    </source>
</evidence>
<dbReference type="GO" id="GO:0012505">
    <property type="term" value="C:endomembrane system"/>
    <property type="evidence" value="ECO:0007669"/>
    <property type="project" value="UniProtKB-SubCell"/>
</dbReference>
<dbReference type="Pfam" id="PF00361">
    <property type="entry name" value="Proton_antipo_M"/>
    <property type="match status" value="1"/>
</dbReference>
<gene>
    <name evidence="9" type="primary">nuoL</name>
    <name evidence="9" type="ORF">M3I41_01795</name>
</gene>
<dbReference type="GO" id="GO:0015990">
    <property type="term" value="P:electron transport coupled proton transport"/>
    <property type="evidence" value="ECO:0007669"/>
    <property type="project" value="TreeGrafter"/>
</dbReference>
<dbReference type="Proteomes" id="UP000830236">
    <property type="component" value="Chromosome"/>
</dbReference>
<feature type="transmembrane region" description="Helical" evidence="6">
    <location>
        <begin position="542"/>
        <end position="567"/>
    </location>
</feature>
<feature type="transmembrane region" description="Helical" evidence="6">
    <location>
        <begin position="140"/>
        <end position="157"/>
    </location>
</feature>
<feature type="domain" description="NADH-Ubiquinone oxidoreductase (complex I) chain 5 N-terminal" evidence="8">
    <location>
        <begin position="91"/>
        <end position="141"/>
    </location>
</feature>
<dbReference type="NCBIfam" id="NF005141">
    <property type="entry name" value="PRK06590.1"/>
    <property type="match status" value="1"/>
</dbReference>
<evidence type="ECO:0000256" key="5">
    <source>
        <dbReference type="RuleBase" id="RU000320"/>
    </source>
</evidence>
<feature type="transmembrane region" description="Helical" evidence="6">
    <location>
        <begin position="451"/>
        <end position="473"/>
    </location>
</feature>
<dbReference type="GO" id="GO:0008137">
    <property type="term" value="F:NADH dehydrogenase (ubiquinone) activity"/>
    <property type="evidence" value="ECO:0007669"/>
    <property type="project" value="InterPro"/>
</dbReference>
<feature type="transmembrane region" description="Helical" evidence="6">
    <location>
        <begin position="108"/>
        <end position="128"/>
    </location>
</feature>
<feature type="domain" description="NADH:quinone oxidoreductase/Mrp antiporter transmembrane" evidence="7">
    <location>
        <begin position="159"/>
        <end position="452"/>
    </location>
</feature>
<feature type="transmembrane region" description="Helical" evidence="6">
    <location>
        <begin position="212"/>
        <end position="231"/>
    </location>
</feature>
<dbReference type="GO" id="GO:0016020">
    <property type="term" value="C:membrane"/>
    <property type="evidence" value="ECO:0007669"/>
    <property type="project" value="UniProtKB-SubCell"/>
</dbReference>
<organism evidence="9 10">
    <name type="scientific">Actinomyces graevenitzii</name>
    <dbReference type="NCBI Taxonomy" id="55565"/>
    <lineage>
        <taxon>Bacteria</taxon>
        <taxon>Bacillati</taxon>
        <taxon>Actinomycetota</taxon>
        <taxon>Actinomycetes</taxon>
        <taxon>Actinomycetales</taxon>
        <taxon>Actinomycetaceae</taxon>
        <taxon>Actinomyces</taxon>
    </lineage>
</organism>